<sequence>MLSAKQGNVNIMVEVDLRSLRCPQQFVQFKLALKRAQGDHRRLLLLLNTNTQEFTDIERYLKKQGLSYALQRQPSFYRLIVEI</sequence>
<evidence type="ECO:0000313" key="3">
    <source>
        <dbReference type="Proteomes" id="UP000305874"/>
    </source>
</evidence>
<name>A0A5S3Z3A0_9GAMM</name>
<dbReference type="Proteomes" id="UP000305874">
    <property type="component" value="Unassembled WGS sequence"/>
</dbReference>
<dbReference type="InterPro" id="IPR036868">
    <property type="entry name" value="TusA-like_sf"/>
</dbReference>
<organism evidence="2 3">
    <name type="scientific">Pseudoalteromonas ruthenica</name>
    <dbReference type="NCBI Taxonomy" id="151081"/>
    <lineage>
        <taxon>Bacteria</taxon>
        <taxon>Pseudomonadati</taxon>
        <taxon>Pseudomonadota</taxon>
        <taxon>Gammaproteobacteria</taxon>
        <taxon>Alteromonadales</taxon>
        <taxon>Pseudoalteromonadaceae</taxon>
        <taxon>Pseudoalteromonas</taxon>
    </lineage>
</organism>
<dbReference type="AlphaFoldDB" id="A0A5S3Z3A0"/>
<dbReference type="EMBL" id="PNCG01000011">
    <property type="protein sequence ID" value="TMP86693.1"/>
    <property type="molecule type" value="Genomic_DNA"/>
</dbReference>
<dbReference type="STRING" id="151081.TW72_00945"/>
<comment type="caution">
    <text evidence="2">The sequence shown here is derived from an EMBL/GenBank/DDBJ whole genome shotgun (WGS) entry which is preliminary data.</text>
</comment>
<proteinExistence type="predicted"/>
<dbReference type="SUPFAM" id="SSF64307">
    <property type="entry name" value="SirA-like"/>
    <property type="match status" value="1"/>
</dbReference>
<accession>A0A5S3Z3A0</accession>
<dbReference type="Pfam" id="PF01206">
    <property type="entry name" value="TusA"/>
    <property type="match status" value="1"/>
</dbReference>
<protein>
    <recommendedName>
        <fullName evidence="1">UPF0033 domain-containing protein</fullName>
    </recommendedName>
</protein>
<dbReference type="InterPro" id="IPR001455">
    <property type="entry name" value="TusA-like"/>
</dbReference>
<feature type="domain" description="UPF0033" evidence="1">
    <location>
        <begin position="14"/>
        <end position="82"/>
    </location>
</feature>
<evidence type="ECO:0000313" key="2">
    <source>
        <dbReference type="EMBL" id="TMP86693.1"/>
    </source>
</evidence>
<reference evidence="3" key="2">
    <citation type="submission" date="2019-06" db="EMBL/GenBank/DDBJ databases">
        <title>Co-occurence of chitin degradation, pigmentation and bioactivity in marine Pseudoalteromonas.</title>
        <authorList>
            <person name="Sonnenschein E.C."/>
            <person name="Bech P.K."/>
        </authorList>
    </citation>
    <scope>NUCLEOTIDE SEQUENCE [LARGE SCALE GENOMIC DNA]</scope>
    <source>
        <strain evidence="3">S2897</strain>
    </source>
</reference>
<evidence type="ECO:0000259" key="1">
    <source>
        <dbReference type="Pfam" id="PF01206"/>
    </source>
</evidence>
<gene>
    <name evidence="2" type="ORF">CWC05_11790</name>
</gene>
<dbReference type="Gene3D" id="3.30.110.40">
    <property type="entry name" value="TusA-like domain"/>
    <property type="match status" value="1"/>
</dbReference>
<reference evidence="2 3" key="1">
    <citation type="submission" date="2017-12" db="EMBL/GenBank/DDBJ databases">
        <authorList>
            <person name="Paulsen S."/>
            <person name="Gram L.K."/>
        </authorList>
    </citation>
    <scope>NUCLEOTIDE SEQUENCE [LARGE SCALE GENOMIC DNA]</scope>
    <source>
        <strain evidence="2 3">S2897</strain>
    </source>
</reference>